<keyword evidence="3" id="KW-1185">Reference proteome</keyword>
<sequence length="205" mass="20081">MPADMEQCALMAEESAIQERTASGARRWKVASVLAVLALLACGSNFAYRSHARSAAEVTNSERLVELTRSMQDGDAADDAATTTAATDEASVGDSATADGTATTTAAATDDTAAAGTSAAAGTTAAAAGTTAAAADTTAAAGTTAVGDDSEGGGDEGEGGGEQGGDAACIEAGYGDCAQKGSKCCKGLKCEKTNDYYSMCTAKGK</sequence>
<reference evidence="2" key="1">
    <citation type="submission" date="2023-10" db="EMBL/GenBank/DDBJ databases">
        <authorList>
            <person name="Chen Y."/>
            <person name="Shah S."/>
            <person name="Dougan E. K."/>
            <person name="Thang M."/>
            <person name="Chan C."/>
        </authorList>
    </citation>
    <scope>NUCLEOTIDE SEQUENCE [LARGE SCALE GENOMIC DNA]</scope>
</reference>
<evidence type="ECO:0008006" key="4">
    <source>
        <dbReference type="Google" id="ProtNLM"/>
    </source>
</evidence>
<organism evidence="2 3">
    <name type="scientific">Prorocentrum cordatum</name>
    <dbReference type="NCBI Taxonomy" id="2364126"/>
    <lineage>
        <taxon>Eukaryota</taxon>
        <taxon>Sar</taxon>
        <taxon>Alveolata</taxon>
        <taxon>Dinophyceae</taxon>
        <taxon>Prorocentrales</taxon>
        <taxon>Prorocentraceae</taxon>
        <taxon>Prorocentrum</taxon>
    </lineage>
</organism>
<evidence type="ECO:0000313" key="3">
    <source>
        <dbReference type="Proteomes" id="UP001189429"/>
    </source>
</evidence>
<feature type="region of interest" description="Disordered" evidence="1">
    <location>
        <begin position="73"/>
        <end position="99"/>
    </location>
</feature>
<feature type="compositionally biased region" description="Low complexity" evidence="1">
    <location>
        <begin position="79"/>
        <end position="99"/>
    </location>
</feature>
<accession>A0ABN9U3K8</accession>
<evidence type="ECO:0000313" key="2">
    <source>
        <dbReference type="EMBL" id="CAK0853426.1"/>
    </source>
</evidence>
<name>A0ABN9U3K8_9DINO</name>
<protein>
    <recommendedName>
        <fullName evidence="4">CBM1 domain-containing protein</fullName>
    </recommendedName>
</protein>
<feature type="region of interest" description="Disordered" evidence="1">
    <location>
        <begin position="138"/>
        <end position="165"/>
    </location>
</feature>
<feature type="compositionally biased region" description="Low complexity" evidence="1">
    <location>
        <begin position="138"/>
        <end position="147"/>
    </location>
</feature>
<comment type="caution">
    <text evidence="2">The sequence shown here is derived from an EMBL/GenBank/DDBJ whole genome shotgun (WGS) entry which is preliminary data.</text>
</comment>
<proteinExistence type="predicted"/>
<gene>
    <name evidence="2" type="ORF">PCOR1329_LOCUS44900</name>
</gene>
<feature type="compositionally biased region" description="Acidic residues" evidence="1">
    <location>
        <begin position="148"/>
        <end position="159"/>
    </location>
</feature>
<dbReference type="EMBL" id="CAUYUJ010015394">
    <property type="protein sequence ID" value="CAK0853426.1"/>
    <property type="molecule type" value="Genomic_DNA"/>
</dbReference>
<evidence type="ECO:0000256" key="1">
    <source>
        <dbReference type="SAM" id="MobiDB-lite"/>
    </source>
</evidence>
<dbReference type="Proteomes" id="UP001189429">
    <property type="component" value="Unassembled WGS sequence"/>
</dbReference>